<dbReference type="SUPFAM" id="SSF55781">
    <property type="entry name" value="GAF domain-like"/>
    <property type="match status" value="1"/>
</dbReference>
<dbReference type="SUPFAM" id="SSF47384">
    <property type="entry name" value="Homodimeric domain of signal transducing histidine kinase"/>
    <property type="match status" value="1"/>
</dbReference>
<dbReference type="InterPro" id="IPR003661">
    <property type="entry name" value="HisK_dim/P_dom"/>
</dbReference>
<dbReference type="InterPro" id="IPR004358">
    <property type="entry name" value="Sig_transdc_His_kin-like_C"/>
</dbReference>
<evidence type="ECO:0000256" key="6">
    <source>
        <dbReference type="ARBA" id="ARBA00022777"/>
    </source>
</evidence>
<dbReference type="Gene3D" id="3.30.565.10">
    <property type="entry name" value="Histidine kinase-like ATPase, C-terminal domain"/>
    <property type="match status" value="1"/>
</dbReference>
<dbReference type="SMART" id="SM00388">
    <property type="entry name" value="HisKA"/>
    <property type="match status" value="1"/>
</dbReference>
<dbReference type="Gene3D" id="3.30.450.40">
    <property type="match status" value="1"/>
</dbReference>
<evidence type="ECO:0000256" key="1">
    <source>
        <dbReference type="ARBA" id="ARBA00000085"/>
    </source>
</evidence>
<dbReference type="FunFam" id="3.30.565.10:FF:000010">
    <property type="entry name" value="Sensor histidine kinase RcsC"/>
    <property type="match status" value="1"/>
</dbReference>
<name>A0A0P8BG55_9CYAN</name>
<dbReference type="InterPro" id="IPR036097">
    <property type="entry name" value="HisK_dim/P_sf"/>
</dbReference>
<dbReference type="PATRIC" id="fig|1666911.3.peg.3106"/>
<evidence type="ECO:0000256" key="2">
    <source>
        <dbReference type="ARBA" id="ARBA00006402"/>
    </source>
</evidence>
<keyword evidence="5" id="KW-0808">Transferase</keyword>
<evidence type="ECO:0000313" key="13">
    <source>
        <dbReference type="Proteomes" id="UP000050465"/>
    </source>
</evidence>
<sequence>MPRFVPSNSADPSVSVPSPQQAASVDVAGQNHNHLPSEPVLSSSMQSHYSTSNVLVVIHSVQGEILSLHWPETQDCQNCENLVGQSVEALFGPVAVTAYKAHVQRVLETQKPKEFQCVVRCGYHPISFEFVLSPLPLVTADSDGRAIAAMQPATAMGIIGVGRQIVPGVGALTDVTLSGRDGAAGNSYYALLSSVASNIRKTLDLNTIWQQTVGGLGDMLGLDRCLVCDYSKKMQTLTVVAEYHQPHLHPCQGKTFDLALKTDFVDTLKTLKPIISDFGQGDEGQGDEGGDAGDFTASKAYTILTVATCYQNEPNSILVLQQPPHRAWQPFEIELVQELTDQVGTAIAHSKLFNDSSNIARELRKKSYALKQTNEELMRKHDELEEARKQAEEASRLKSDFLANTSHELRTPLNGMIGFLRLVLDDMADDEAEKTEFIQESHNSAIHLLNLINDVLDIAKIEAGKMDLDLSAVSLQELLTEIAHSMRPQIERRGLGLDIVLPATLDEIKLYSNYQRLKQVMLNLVGNAMKFTHEGGITISVEIKRQSLDFADQQWPGLVRISVADTGIGVSLEKQDRLFQTFSQVDSARTRQYEGTGLGLAISQRLVEAMGGKVQFISMGEGLGSTVTFTSLLYQEPVMELGPSSKL</sequence>
<evidence type="ECO:0000256" key="7">
    <source>
        <dbReference type="ARBA" id="ARBA00023012"/>
    </source>
</evidence>
<dbReference type="SMART" id="SM00065">
    <property type="entry name" value="GAF"/>
    <property type="match status" value="1"/>
</dbReference>
<evidence type="ECO:0000256" key="5">
    <source>
        <dbReference type="ARBA" id="ARBA00022679"/>
    </source>
</evidence>
<feature type="coiled-coil region" evidence="9">
    <location>
        <begin position="360"/>
        <end position="404"/>
    </location>
</feature>
<feature type="compositionally biased region" description="Polar residues" evidence="10">
    <location>
        <begin position="1"/>
        <end position="23"/>
    </location>
</feature>
<keyword evidence="9" id="KW-0175">Coiled coil</keyword>
<dbReference type="Pfam" id="PF00512">
    <property type="entry name" value="HisKA"/>
    <property type="match status" value="1"/>
</dbReference>
<dbReference type="EMBL" id="LJZR01000048">
    <property type="protein sequence ID" value="KPQ32717.1"/>
    <property type="molecule type" value="Genomic_DNA"/>
</dbReference>
<feature type="domain" description="Histidine kinase" evidence="11">
    <location>
        <begin position="404"/>
        <end position="635"/>
    </location>
</feature>
<dbReference type="Pfam" id="PF01590">
    <property type="entry name" value="GAF"/>
    <property type="match status" value="1"/>
</dbReference>
<evidence type="ECO:0000259" key="11">
    <source>
        <dbReference type="PROSITE" id="PS50109"/>
    </source>
</evidence>
<protein>
    <recommendedName>
        <fullName evidence="8">Circadian input-output histidine kinase CikA</fullName>
        <ecNumber evidence="3">2.7.13.3</ecNumber>
    </recommendedName>
</protein>
<reference evidence="12 13" key="1">
    <citation type="submission" date="2015-09" db="EMBL/GenBank/DDBJ databases">
        <title>Identification and resolution of microdiversity through metagenomic sequencing of parallel consortia.</title>
        <authorList>
            <person name="Nelson W.C."/>
            <person name="Romine M.F."/>
            <person name="Lindemann S.R."/>
        </authorList>
    </citation>
    <scope>NUCLEOTIDE SEQUENCE [LARGE SCALE GENOMIC DNA]</scope>
    <source>
        <strain evidence="12">Ana</strain>
    </source>
</reference>
<comment type="catalytic activity">
    <reaction evidence="1">
        <text>ATP + protein L-histidine = ADP + protein N-phospho-L-histidine.</text>
        <dbReference type="EC" id="2.7.13.3"/>
    </reaction>
</comment>
<feature type="region of interest" description="Disordered" evidence="10">
    <location>
        <begin position="1"/>
        <end position="25"/>
    </location>
</feature>
<dbReference type="EC" id="2.7.13.3" evidence="3"/>
<evidence type="ECO:0000256" key="9">
    <source>
        <dbReference type="SAM" id="Coils"/>
    </source>
</evidence>
<dbReference type="InterPro" id="IPR050736">
    <property type="entry name" value="Sensor_HK_Regulatory"/>
</dbReference>
<dbReference type="InterPro" id="IPR036890">
    <property type="entry name" value="HATPase_C_sf"/>
</dbReference>
<evidence type="ECO:0000256" key="3">
    <source>
        <dbReference type="ARBA" id="ARBA00012438"/>
    </source>
</evidence>
<dbReference type="InterPro" id="IPR029016">
    <property type="entry name" value="GAF-like_dom_sf"/>
</dbReference>
<dbReference type="InterPro" id="IPR005467">
    <property type="entry name" value="His_kinase_dom"/>
</dbReference>
<comment type="caution">
    <text evidence="12">The sequence shown here is derived from an EMBL/GenBank/DDBJ whole genome shotgun (WGS) entry which is preliminary data.</text>
</comment>
<dbReference type="PRINTS" id="PR00344">
    <property type="entry name" value="BCTRLSENSOR"/>
</dbReference>
<dbReference type="PROSITE" id="PS50109">
    <property type="entry name" value="HIS_KIN"/>
    <property type="match status" value="1"/>
</dbReference>
<dbReference type="SMART" id="SM00387">
    <property type="entry name" value="HATPase_c"/>
    <property type="match status" value="1"/>
</dbReference>
<dbReference type="SUPFAM" id="SSF55874">
    <property type="entry name" value="ATPase domain of HSP90 chaperone/DNA topoisomerase II/histidine kinase"/>
    <property type="match status" value="1"/>
</dbReference>
<dbReference type="CDD" id="cd16922">
    <property type="entry name" value="HATPase_EvgS-ArcB-TorS-like"/>
    <property type="match status" value="1"/>
</dbReference>
<keyword evidence="6 12" id="KW-0418">Kinase</keyword>
<evidence type="ECO:0000256" key="4">
    <source>
        <dbReference type="ARBA" id="ARBA00022553"/>
    </source>
</evidence>
<dbReference type="Pfam" id="PF02518">
    <property type="entry name" value="HATPase_c"/>
    <property type="match status" value="1"/>
</dbReference>
<dbReference type="InterPro" id="IPR003018">
    <property type="entry name" value="GAF"/>
</dbReference>
<dbReference type="CDD" id="cd00082">
    <property type="entry name" value="HisKA"/>
    <property type="match status" value="1"/>
</dbReference>
<keyword evidence="4" id="KW-0597">Phosphoprotein</keyword>
<keyword evidence="7" id="KW-0902">Two-component regulatory system</keyword>
<evidence type="ECO:0000256" key="10">
    <source>
        <dbReference type="SAM" id="MobiDB-lite"/>
    </source>
</evidence>
<dbReference type="Proteomes" id="UP000050465">
    <property type="component" value="Unassembled WGS sequence"/>
</dbReference>
<organism evidence="12 13">
    <name type="scientific">Phormidesmis priestleyi Ana</name>
    <dbReference type="NCBI Taxonomy" id="1666911"/>
    <lineage>
        <taxon>Bacteria</taxon>
        <taxon>Bacillati</taxon>
        <taxon>Cyanobacteriota</taxon>
        <taxon>Cyanophyceae</taxon>
        <taxon>Leptolyngbyales</taxon>
        <taxon>Leptolyngbyaceae</taxon>
        <taxon>Phormidesmis</taxon>
    </lineage>
</organism>
<evidence type="ECO:0000313" key="12">
    <source>
        <dbReference type="EMBL" id="KPQ32717.1"/>
    </source>
</evidence>
<dbReference type="Gene3D" id="1.10.287.130">
    <property type="match status" value="1"/>
</dbReference>
<dbReference type="AlphaFoldDB" id="A0A0P8BG55"/>
<evidence type="ECO:0000256" key="8">
    <source>
        <dbReference type="ARBA" id="ARBA00074306"/>
    </source>
</evidence>
<gene>
    <name evidence="12" type="ORF">HLUCCA11_20810</name>
</gene>
<accession>A0A0P8BG55</accession>
<comment type="similarity">
    <text evidence="2">In the N-terminal section; belongs to the phytochrome family.</text>
</comment>
<dbReference type="PANTHER" id="PTHR43711">
    <property type="entry name" value="TWO-COMPONENT HISTIDINE KINASE"/>
    <property type="match status" value="1"/>
</dbReference>
<dbReference type="GO" id="GO:0000155">
    <property type="term" value="F:phosphorelay sensor kinase activity"/>
    <property type="evidence" value="ECO:0007669"/>
    <property type="project" value="InterPro"/>
</dbReference>
<proteinExistence type="inferred from homology"/>
<dbReference type="InterPro" id="IPR003594">
    <property type="entry name" value="HATPase_dom"/>
</dbReference>
<dbReference type="STRING" id="1666911.HLUCCA11_20810"/>
<dbReference type="PANTHER" id="PTHR43711:SF31">
    <property type="entry name" value="HISTIDINE KINASE"/>
    <property type="match status" value="1"/>
</dbReference>